<keyword evidence="3" id="KW-1003">Cell membrane</keyword>
<dbReference type="Pfam" id="PF00001">
    <property type="entry name" value="7tm_1"/>
    <property type="match status" value="1"/>
</dbReference>
<feature type="compositionally biased region" description="Basic residues" evidence="7">
    <location>
        <begin position="79"/>
        <end position="93"/>
    </location>
</feature>
<dbReference type="Proteomes" id="UP001153714">
    <property type="component" value="Chromosome 2"/>
</dbReference>
<evidence type="ECO:0000256" key="2">
    <source>
        <dbReference type="ARBA" id="ARBA00010663"/>
    </source>
</evidence>
<feature type="transmembrane region" description="Helical" evidence="8">
    <location>
        <begin position="194"/>
        <end position="218"/>
    </location>
</feature>
<evidence type="ECO:0000256" key="8">
    <source>
        <dbReference type="SAM" id="Phobius"/>
    </source>
</evidence>
<dbReference type="PANTHER" id="PTHR22750">
    <property type="entry name" value="G-PROTEIN COUPLED RECEPTOR"/>
    <property type="match status" value="1"/>
</dbReference>
<evidence type="ECO:0000256" key="5">
    <source>
        <dbReference type="ARBA" id="ARBA00022989"/>
    </source>
</evidence>
<keyword evidence="6 8" id="KW-0472">Membrane</keyword>
<dbReference type="InterPro" id="IPR017452">
    <property type="entry name" value="GPCR_Rhodpsn_7TM"/>
</dbReference>
<sequence>MGFMPITGWSNSDPFSLYCRYVTVFPKSFIIFNAFLSIILIAIVTLLNSIILLEVLRNLRNIKASTASRNHGNIETKQKPKLRIHRGTSRKPLSKPLNQQSGSKIKRSASFHFCDSQIVSPQEKIVKLRSKSVDDPKATLNGFEVYVDKLHTQGKSELASNSSIWTVESISGKAERNAEKKICKMNGPKKWRAVTVVLLTSGSFIVTWTPFYVVLLLSIFSEDKHRKAYLASLLNGPIGIFAFVNSLLNPLIYAWWHKGFKTSIKIYFRQYIQRHILSNSIRARARDR</sequence>
<evidence type="ECO:0000259" key="9">
    <source>
        <dbReference type="PROSITE" id="PS50262"/>
    </source>
</evidence>
<evidence type="ECO:0000256" key="1">
    <source>
        <dbReference type="ARBA" id="ARBA00004651"/>
    </source>
</evidence>
<protein>
    <recommendedName>
        <fullName evidence="9">G-protein coupled receptors family 1 profile domain-containing protein</fullName>
    </recommendedName>
</protein>
<organism evidence="10 11">
    <name type="scientific">Diatraea saccharalis</name>
    <name type="common">sugarcane borer</name>
    <dbReference type="NCBI Taxonomy" id="40085"/>
    <lineage>
        <taxon>Eukaryota</taxon>
        <taxon>Metazoa</taxon>
        <taxon>Ecdysozoa</taxon>
        <taxon>Arthropoda</taxon>
        <taxon>Hexapoda</taxon>
        <taxon>Insecta</taxon>
        <taxon>Pterygota</taxon>
        <taxon>Neoptera</taxon>
        <taxon>Endopterygota</taxon>
        <taxon>Lepidoptera</taxon>
        <taxon>Glossata</taxon>
        <taxon>Ditrysia</taxon>
        <taxon>Pyraloidea</taxon>
        <taxon>Crambidae</taxon>
        <taxon>Crambinae</taxon>
        <taxon>Diatraea</taxon>
    </lineage>
</organism>
<comment type="similarity">
    <text evidence="2">Belongs to the G-protein coupled receptor 1 family.</text>
</comment>
<name>A0A9N9R4S0_9NEOP</name>
<dbReference type="EMBL" id="OU893333">
    <property type="protein sequence ID" value="CAG9789415.1"/>
    <property type="molecule type" value="Genomic_DNA"/>
</dbReference>
<feature type="region of interest" description="Disordered" evidence="7">
    <location>
        <begin position="70"/>
        <end position="104"/>
    </location>
</feature>
<dbReference type="Gene3D" id="1.20.1070.10">
    <property type="entry name" value="Rhodopsin 7-helix transmembrane proteins"/>
    <property type="match status" value="1"/>
</dbReference>
<evidence type="ECO:0000313" key="10">
    <source>
        <dbReference type="EMBL" id="CAG9789415.1"/>
    </source>
</evidence>
<feature type="transmembrane region" description="Helical" evidence="8">
    <location>
        <begin position="30"/>
        <end position="53"/>
    </location>
</feature>
<accession>A0A9N9R4S0</accession>
<dbReference type="SUPFAM" id="SSF81321">
    <property type="entry name" value="Family A G protein-coupled receptor-like"/>
    <property type="match status" value="1"/>
</dbReference>
<dbReference type="PRINTS" id="PR00237">
    <property type="entry name" value="GPCRRHODOPSN"/>
</dbReference>
<gene>
    <name evidence="10" type="ORF">DIATSA_LOCUS7149</name>
</gene>
<evidence type="ECO:0000313" key="11">
    <source>
        <dbReference type="Proteomes" id="UP001153714"/>
    </source>
</evidence>
<evidence type="ECO:0000256" key="6">
    <source>
        <dbReference type="ARBA" id="ARBA00023136"/>
    </source>
</evidence>
<dbReference type="InterPro" id="IPR000276">
    <property type="entry name" value="GPCR_Rhodpsn"/>
</dbReference>
<dbReference type="PROSITE" id="PS50262">
    <property type="entry name" value="G_PROTEIN_RECEP_F1_2"/>
    <property type="match status" value="1"/>
</dbReference>
<feature type="domain" description="G-protein coupled receptors family 1 profile" evidence="9">
    <location>
        <begin position="1"/>
        <end position="253"/>
    </location>
</feature>
<dbReference type="GO" id="GO:0005886">
    <property type="term" value="C:plasma membrane"/>
    <property type="evidence" value="ECO:0007669"/>
    <property type="project" value="UniProtKB-SubCell"/>
</dbReference>
<evidence type="ECO:0000256" key="4">
    <source>
        <dbReference type="ARBA" id="ARBA00022692"/>
    </source>
</evidence>
<keyword evidence="11" id="KW-1185">Reference proteome</keyword>
<evidence type="ECO:0000256" key="7">
    <source>
        <dbReference type="SAM" id="MobiDB-lite"/>
    </source>
</evidence>
<comment type="subcellular location">
    <subcellularLocation>
        <location evidence="1">Cell membrane</location>
        <topology evidence="1">Multi-pass membrane protein</topology>
    </subcellularLocation>
</comment>
<feature type="transmembrane region" description="Helical" evidence="8">
    <location>
        <begin position="238"/>
        <end position="256"/>
    </location>
</feature>
<dbReference type="GO" id="GO:0004930">
    <property type="term" value="F:G protein-coupled receptor activity"/>
    <property type="evidence" value="ECO:0007669"/>
    <property type="project" value="InterPro"/>
</dbReference>
<proteinExistence type="inferred from homology"/>
<dbReference type="AlphaFoldDB" id="A0A9N9R4S0"/>
<dbReference type="OrthoDB" id="10011551at2759"/>
<evidence type="ECO:0000256" key="3">
    <source>
        <dbReference type="ARBA" id="ARBA00022475"/>
    </source>
</evidence>
<reference evidence="10" key="1">
    <citation type="submission" date="2021-12" db="EMBL/GenBank/DDBJ databases">
        <authorList>
            <person name="King R."/>
        </authorList>
    </citation>
    <scope>NUCLEOTIDE SEQUENCE</scope>
</reference>
<keyword evidence="5 8" id="KW-1133">Transmembrane helix</keyword>
<keyword evidence="4 8" id="KW-0812">Transmembrane</keyword>
<reference evidence="10" key="2">
    <citation type="submission" date="2022-10" db="EMBL/GenBank/DDBJ databases">
        <authorList>
            <consortium name="ENA_rothamsted_submissions"/>
            <consortium name="culmorum"/>
            <person name="King R."/>
        </authorList>
    </citation>
    <scope>NUCLEOTIDE SEQUENCE</scope>
</reference>